<proteinExistence type="predicted"/>
<dbReference type="Pfam" id="PF00022">
    <property type="entry name" value="Actin"/>
    <property type="match status" value="1"/>
</dbReference>
<evidence type="ECO:0000313" key="2">
    <source>
        <dbReference type="Proteomes" id="UP000190648"/>
    </source>
</evidence>
<dbReference type="EMBL" id="LSYS01004144">
    <property type="protein sequence ID" value="OPJ80878.1"/>
    <property type="molecule type" value="Genomic_DNA"/>
</dbReference>
<evidence type="ECO:0000313" key="1">
    <source>
        <dbReference type="EMBL" id="OPJ80878.1"/>
    </source>
</evidence>
<dbReference type="AlphaFoldDB" id="A0A1V4K8Y9"/>
<dbReference type="STRING" id="372326.A0A1V4K8Y9"/>
<organism evidence="1 2">
    <name type="scientific">Patagioenas fasciata monilis</name>
    <dbReference type="NCBI Taxonomy" id="372326"/>
    <lineage>
        <taxon>Eukaryota</taxon>
        <taxon>Metazoa</taxon>
        <taxon>Chordata</taxon>
        <taxon>Craniata</taxon>
        <taxon>Vertebrata</taxon>
        <taxon>Euteleostomi</taxon>
        <taxon>Archelosauria</taxon>
        <taxon>Archosauria</taxon>
        <taxon>Dinosauria</taxon>
        <taxon>Saurischia</taxon>
        <taxon>Theropoda</taxon>
        <taxon>Coelurosauria</taxon>
        <taxon>Aves</taxon>
        <taxon>Neognathae</taxon>
        <taxon>Neoaves</taxon>
        <taxon>Columbimorphae</taxon>
        <taxon>Columbiformes</taxon>
        <taxon>Columbidae</taxon>
        <taxon>Patagioenas</taxon>
    </lineage>
</organism>
<dbReference type="OrthoDB" id="9389538at2759"/>
<reference evidence="1 2" key="1">
    <citation type="submission" date="2016-02" db="EMBL/GenBank/DDBJ databases">
        <title>Band-tailed pigeon sequencing and assembly.</title>
        <authorList>
            <person name="Soares A.E."/>
            <person name="Novak B.J."/>
            <person name="Rice E.S."/>
            <person name="O'Connell B."/>
            <person name="Chang D."/>
            <person name="Weber S."/>
            <person name="Shapiro B."/>
        </authorList>
    </citation>
    <scope>NUCLEOTIDE SEQUENCE [LARGE SCALE GENOMIC DNA]</scope>
    <source>
        <strain evidence="1">BTP2013</strain>
        <tissue evidence="1">Blood</tissue>
    </source>
</reference>
<sequence>MGAKVVERYKALCTVVIDMGTGHTRSRLAGDKQLWLVVPCQAVDSPIFTHGMVTAWNKLEELWYHVLYQELGACPEEVAVLATNAQLSPMPTKEKVTKLLLQRVSHAGAGPLLARS</sequence>
<dbReference type="SUPFAM" id="SSF53067">
    <property type="entry name" value="Actin-like ATPase domain"/>
    <property type="match status" value="1"/>
</dbReference>
<name>A0A1V4K8Y9_PATFA</name>
<dbReference type="InterPro" id="IPR043129">
    <property type="entry name" value="ATPase_NBD"/>
</dbReference>
<comment type="caution">
    <text evidence="1">The sequence shown here is derived from an EMBL/GenBank/DDBJ whole genome shotgun (WGS) entry which is preliminary data.</text>
</comment>
<protein>
    <submittedName>
        <fullName evidence="1">Actin-2-like</fullName>
    </submittedName>
</protein>
<keyword evidence="2" id="KW-1185">Reference proteome</keyword>
<dbReference type="Gene3D" id="3.30.420.40">
    <property type="match status" value="1"/>
</dbReference>
<dbReference type="Proteomes" id="UP000190648">
    <property type="component" value="Unassembled WGS sequence"/>
</dbReference>
<gene>
    <name evidence="1" type="ORF">AV530_004278</name>
</gene>
<accession>A0A1V4K8Y9</accession>
<dbReference type="InterPro" id="IPR004000">
    <property type="entry name" value="Actin"/>
</dbReference>